<feature type="chain" id="PRO_5046977926" evidence="1">
    <location>
        <begin position="24"/>
        <end position="130"/>
    </location>
</feature>
<sequence>MKHFLRLSLIAFATSLLITGLHAQSVDGVITSLKTGNAAQLVANVGENMELKIADKSNTYSKSQAEQALKDFFGKNAVKGFELKHKGSSPNGNYAIGTLQTAGGNYRVNIFMRKEKSGEVIKELRFQLIE</sequence>
<name>A0ABS8PQV5_9BACT</name>
<dbReference type="InterPro" id="IPR031977">
    <property type="entry name" value="DUF4783"/>
</dbReference>
<accession>A0ABS8PQV5</accession>
<evidence type="ECO:0000313" key="2">
    <source>
        <dbReference type="EMBL" id="MCD2423436.1"/>
    </source>
</evidence>
<dbReference type="Proteomes" id="UP001199816">
    <property type="component" value="Unassembled WGS sequence"/>
</dbReference>
<organism evidence="2 3">
    <name type="scientific">Niabella pedocola</name>
    <dbReference type="NCBI Taxonomy" id="1752077"/>
    <lineage>
        <taxon>Bacteria</taxon>
        <taxon>Pseudomonadati</taxon>
        <taxon>Bacteroidota</taxon>
        <taxon>Chitinophagia</taxon>
        <taxon>Chitinophagales</taxon>
        <taxon>Chitinophagaceae</taxon>
        <taxon>Niabella</taxon>
    </lineage>
</organism>
<gene>
    <name evidence="2" type="ORF">LQ567_11735</name>
</gene>
<keyword evidence="1" id="KW-0732">Signal</keyword>
<comment type="caution">
    <text evidence="2">The sequence shown here is derived from an EMBL/GenBank/DDBJ whole genome shotgun (WGS) entry which is preliminary data.</text>
</comment>
<feature type="signal peptide" evidence="1">
    <location>
        <begin position="1"/>
        <end position="23"/>
    </location>
</feature>
<dbReference type="Gene3D" id="3.10.450.50">
    <property type="match status" value="1"/>
</dbReference>
<proteinExistence type="predicted"/>
<keyword evidence="3" id="KW-1185">Reference proteome</keyword>
<evidence type="ECO:0000256" key="1">
    <source>
        <dbReference type="SAM" id="SignalP"/>
    </source>
</evidence>
<evidence type="ECO:0000313" key="3">
    <source>
        <dbReference type="Proteomes" id="UP001199816"/>
    </source>
</evidence>
<reference evidence="2 3" key="1">
    <citation type="submission" date="2021-11" db="EMBL/GenBank/DDBJ databases">
        <title>Genomic of Niabella pedocola.</title>
        <authorList>
            <person name="Wu T."/>
        </authorList>
    </citation>
    <scope>NUCLEOTIDE SEQUENCE [LARGE SCALE GENOMIC DNA]</scope>
    <source>
        <strain evidence="2 3">JCM 31011</strain>
    </source>
</reference>
<dbReference type="Pfam" id="PF16022">
    <property type="entry name" value="DUF4783"/>
    <property type="match status" value="1"/>
</dbReference>
<protein>
    <submittedName>
        <fullName evidence="2">DUF4783 domain-containing protein</fullName>
    </submittedName>
</protein>
<dbReference type="RefSeq" id="WP_231004699.1">
    <property type="nucleotide sequence ID" value="NZ_JAJNEC010000005.1"/>
</dbReference>
<dbReference type="EMBL" id="JAJNEC010000005">
    <property type="protein sequence ID" value="MCD2423436.1"/>
    <property type="molecule type" value="Genomic_DNA"/>
</dbReference>